<reference evidence="2" key="1">
    <citation type="submission" date="2021-01" db="EMBL/GenBank/DDBJ databases">
        <title>Whole genome shotgun sequence of Virgisporangium ochraceum NBRC 16418.</title>
        <authorList>
            <person name="Komaki H."/>
            <person name="Tamura T."/>
        </authorList>
    </citation>
    <scope>NUCLEOTIDE SEQUENCE</scope>
    <source>
        <strain evidence="2">NBRC 16418</strain>
    </source>
</reference>
<dbReference type="SUPFAM" id="SSF50475">
    <property type="entry name" value="FMN-binding split barrel"/>
    <property type="match status" value="1"/>
</dbReference>
<organism evidence="2 3">
    <name type="scientific">Virgisporangium ochraceum</name>
    <dbReference type="NCBI Taxonomy" id="65505"/>
    <lineage>
        <taxon>Bacteria</taxon>
        <taxon>Bacillati</taxon>
        <taxon>Actinomycetota</taxon>
        <taxon>Actinomycetes</taxon>
        <taxon>Micromonosporales</taxon>
        <taxon>Micromonosporaceae</taxon>
        <taxon>Virgisporangium</taxon>
    </lineage>
</organism>
<dbReference type="Pfam" id="PF01243">
    <property type="entry name" value="PNPOx_N"/>
    <property type="match status" value="1"/>
</dbReference>
<evidence type="ECO:0000259" key="1">
    <source>
        <dbReference type="Pfam" id="PF01243"/>
    </source>
</evidence>
<accession>A0A8J3ZTL0</accession>
<evidence type="ECO:0000313" key="2">
    <source>
        <dbReference type="EMBL" id="GIJ69421.1"/>
    </source>
</evidence>
<sequence length="187" mass="20484">MGKIYETIDGRLREFIEAQPMFFVATAPAGPEGHINVSPKGGRGTFAVLDGNRFAYLDYLGSGVETLAHLRENGRIVIMFCAFEGAPNIVRLHGTGRAAPPDDPDLLPAFPEPRTHGLRSVIEVSVSRISDSCGYGVPFMDYVGDRDLMERWAERKTDDDIADYVRKKNLTSIDGLPGMDGRLPVTG</sequence>
<dbReference type="AlphaFoldDB" id="A0A8J3ZTL0"/>
<evidence type="ECO:0000313" key="3">
    <source>
        <dbReference type="Proteomes" id="UP000635606"/>
    </source>
</evidence>
<dbReference type="InterPro" id="IPR011576">
    <property type="entry name" value="Pyridox_Oxase_N"/>
</dbReference>
<keyword evidence="3" id="KW-1185">Reference proteome</keyword>
<protein>
    <submittedName>
        <fullName evidence="2">Pyridoxamine 5'-phosphate oxidase</fullName>
    </submittedName>
</protein>
<dbReference type="Proteomes" id="UP000635606">
    <property type="component" value="Unassembled WGS sequence"/>
</dbReference>
<dbReference type="PANTHER" id="PTHR39336">
    <property type="entry name" value="PYRIDOXAMINE PHOSPHATE OXIDASE FAMILY PROTEIN (AFU_ORTHOLOGUE AFUA_6G11440)"/>
    <property type="match status" value="1"/>
</dbReference>
<dbReference type="EMBL" id="BOPH01000062">
    <property type="protein sequence ID" value="GIJ69421.1"/>
    <property type="molecule type" value="Genomic_DNA"/>
</dbReference>
<comment type="caution">
    <text evidence="2">The sequence shown here is derived from an EMBL/GenBank/DDBJ whole genome shotgun (WGS) entry which is preliminary data.</text>
</comment>
<dbReference type="RefSeq" id="WP_203929350.1">
    <property type="nucleotide sequence ID" value="NZ_BOPH01000062.1"/>
</dbReference>
<proteinExistence type="predicted"/>
<dbReference type="PANTHER" id="PTHR39336:SF1">
    <property type="entry name" value="PYRIDOXAMINE PHOSPHATE OXIDASE FAMILY PROTEIN (AFU_ORTHOLOGUE AFUA_6G11440)"/>
    <property type="match status" value="1"/>
</dbReference>
<dbReference type="Gene3D" id="2.30.110.10">
    <property type="entry name" value="Electron Transport, Fmn-binding Protein, Chain A"/>
    <property type="match status" value="1"/>
</dbReference>
<dbReference type="InterPro" id="IPR012349">
    <property type="entry name" value="Split_barrel_FMN-bd"/>
</dbReference>
<feature type="domain" description="Pyridoxamine 5'-phosphate oxidase N-terminal" evidence="1">
    <location>
        <begin position="10"/>
        <end position="132"/>
    </location>
</feature>
<name>A0A8J3ZTL0_9ACTN</name>
<gene>
    <name evidence="2" type="ORF">Voc01_043380</name>
</gene>